<keyword evidence="1" id="KW-0812">Transmembrane</keyword>
<gene>
    <name evidence="2" type="ORF">EWM64_g5164</name>
</gene>
<reference evidence="2 3" key="1">
    <citation type="submission" date="2019-02" db="EMBL/GenBank/DDBJ databases">
        <title>Genome sequencing of the rare red list fungi Hericium alpestre (H. flagellum).</title>
        <authorList>
            <person name="Buettner E."/>
            <person name="Kellner H."/>
        </authorList>
    </citation>
    <scope>NUCLEOTIDE SEQUENCE [LARGE SCALE GENOMIC DNA]</scope>
    <source>
        <strain evidence="2 3">DSM 108284</strain>
    </source>
</reference>
<dbReference type="EMBL" id="SFCI01000604">
    <property type="protein sequence ID" value="TFY78851.1"/>
    <property type="molecule type" value="Genomic_DNA"/>
</dbReference>
<evidence type="ECO:0000256" key="1">
    <source>
        <dbReference type="SAM" id="Phobius"/>
    </source>
</evidence>
<organism evidence="2 3">
    <name type="scientific">Hericium alpestre</name>
    <dbReference type="NCBI Taxonomy" id="135208"/>
    <lineage>
        <taxon>Eukaryota</taxon>
        <taxon>Fungi</taxon>
        <taxon>Dikarya</taxon>
        <taxon>Basidiomycota</taxon>
        <taxon>Agaricomycotina</taxon>
        <taxon>Agaricomycetes</taxon>
        <taxon>Russulales</taxon>
        <taxon>Hericiaceae</taxon>
        <taxon>Hericium</taxon>
    </lineage>
</organism>
<feature type="transmembrane region" description="Helical" evidence="1">
    <location>
        <begin position="43"/>
        <end position="63"/>
    </location>
</feature>
<dbReference type="AlphaFoldDB" id="A0A4Y9ZY42"/>
<accession>A0A4Y9ZY42</accession>
<evidence type="ECO:0000313" key="2">
    <source>
        <dbReference type="EMBL" id="TFY78851.1"/>
    </source>
</evidence>
<dbReference type="OrthoDB" id="3264219at2759"/>
<proteinExistence type="predicted"/>
<dbReference type="Proteomes" id="UP000298061">
    <property type="component" value="Unassembled WGS sequence"/>
</dbReference>
<dbReference type="STRING" id="135208.A0A4Y9ZY42"/>
<keyword evidence="1" id="KW-0472">Membrane</keyword>
<keyword evidence="1" id="KW-1133">Transmembrane helix</keyword>
<evidence type="ECO:0000313" key="3">
    <source>
        <dbReference type="Proteomes" id="UP000298061"/>
    </source>
</evidence>
<protein>
    <submittedName>
        <fullName evidence="2">Uncharacterized protein</fullName>
    </submittedName>
</protein>
<comment type="caution">
    <text evidence="2">The sequence shown here is derived from an EMBL/GenBank/DDBJ whole genome shotgun (WGS) entry which is preliminary data.</text>
</comment>
<name>A0A4Y9ZY42_9AGAM</name>
<sequence length="163" mass="18024">MGAWSVDMIGHIECFDLNGETTPTKNGAMSARAYCYEFKVLEAFSWMIFVLLTFFLIFVIQLANQSQIMGRPFIWREDINDLPWFGQAPGYPGVPYGQQVYPYGYGYPQMYPGAMNGGTMNGGMLGPGHYQQQAGYSVVIQPGINGQPAQVTQIPGHVSTGMM</sequence>
<keyword evidence="3" id="KW-1185">Reference proteome</keyword>